<feature type="non-terminal residue" evidence="3">
    <location>
        <position position="101"/>
    </location>
</feature>
<reference evidence="3 4" key="1">
    <citation type="submission" date="2019-12" db="EMBL/GenBank/DDBJ databases">
        <title>Microbes associate with the intestines of laboratory mice.</title>
        <authorList>
            <person name="Navarre W."/>
            <person name="Wong E."/>
        </authorList>
    </citation>
    <scope>NUCLEOTIDE SEQUENCE [LARGE SCALE GENOMIC DNA]</scope>
    <source>
        <strain evidence="3 4">NM51_B2-22</strain>
    </source>
</reference>
<dbReference type="EMBL" id="WSRS01000112">
    <property type="protein sequence ID" value="MVX59687.1"/>
    <property type="molecule type" value="Genomic_DNA"/>
</dbReference>
<dbReference type="AlphaFoldDB" id="A0A7X3G9Y8"/>
<evidence type="ECO:0000313" key="4">
    <source>
        <dbReference type="Proteomes" id="UP000461595"/>
    </source>
</evidence>
<proteinExistence type="predicted"/>
<name>A0A7X3G9Y8_9STRE</name>
<accession>A0A7X3G9Y8</accession>
<organism evidence="3 4">
    <name type="scientific">Streptococcus danieliae</name>
    <dbReference type="NCBI Taxonomy" id="747656"/>
    <lineage>
        <taxon>Bacteria</taxon>
        <taxon>Bacillati</taxon>
        <taxon>Bacillota</taxon>
        <taxon>Bacilli</taxon>
        <taxon>Lactobacillales</taxon>
        <taxon>Streptococcaceae</taxon>
        <taxon>Streptococcus</taxon>
    </lineage>
</organism>
<gene>
    <name evidence="3" type="ORF">E5983_08625</name>
</gene>
<feature type="signal peptide" evidence="2">
    <location>
        <begin position="1"/>
        <end position="19"/>
    </location>
</feature>
<protein>
    <submittedName>
        <fullName evidence="3">Uncharacterized protein</fullName>
    </submittedName>
</protein>
<comment type="caution">
    <text evidence="3">The sequence shown here is derived from an EMBL/GenBank/DDBJ whole genome shotgun (WGS) entry which is preliminary data.</text>
</comment>
<keyword evidence="1" id="KW-0175">Coiled coil</keyword>
<sequence>MKKTFVVSSLLLAPTLIVAQEVQAEEHSENPEASLGAYNSALEAAKNEGIILVQEDPQTVSTESDQNQAYQQQTKELQEATQQYTFEKDQYARDLASYEAA</sequence>
<evidence type="ECO:0000256" key="2">
    <source>
        <dbReference type="SAM" id="SignalP"/>
    </source>
</evidence>
<dbReference type="Proteomes" id="UP000461595">
    <property type="component" value="Unassembled WGS sequence"/>
</dbReference>
<dbReference type="RefSeq" id="WP_160333431.1">
    <property type="nucleotide sequence ID" value="NZ_WSRS01000112.1"/>
</dbReference>
<evidence type="ECO:0000313" key="3">
    <source>
        <dbReference type="EMBL" id="MVX59687.1"/>
    </source>
</evidence>
<feature type="coiled-coil region" evidence="1">
    <location>
        <begin position="60"/>
        <end position="90"/>
    </location>
</feature>
<keyword evidence="2" id="KW-0732">Signal</keyword>
<feature type="chain" id="PRO_5038590480" evidence="2">
    <location>
        <begin position="20"/>
        <end position="101"/>
    </location>
</feature>
<evidence type="ECO:0000256" key="1">
    <source>
        <dbReference type="SAM" id="Coils"/>
    </source>
</evidence>